<evidence type="ECO:0000259" key="5">
    <source>
        <dbReference type="Pfam" id="PF00580"/>
    </source>
</evidence>
<dbReference type="RefSeq" id="WP_428978561.1">
    <property type="nucleotide sequence ID" value="NZ_CP081869.1"/>
</dbReference>
<dbReference type="InterPro" id="IPR027417">
    <property type="entry name" value="P-loop_NTPase"/>
</dbReference>
<organism evidence="6 7">
    <name type="scientific">Chenggangzhangella methanolivorans</name>
    <dbReference type="NCBI Taxonomy" id="1437009"/>
    <lineage>
        <taxon>Bacteria</taxon>
        <taxon>Pseudomonadati</taxon>
        <taxon>Pseudomonadota</taxon>
        <taxon>Alphaproteobacteria</taxon>
        <taxon>Hyphomicrobiales</taxon>
        <taxon>Methylopilaceae</taxon>
        <taxon>Chenggangzhangella</taxon>
    </lineage>
</organism>
<name>A0A9E6UIB3_9HYPH</name>
<dbReference type="KEGG" id="cmet:K6K41_02815"/>
<evidence type="ECO:0000256" key="1">
    <source>
        <dbReference type="ARBA" id="ARBA00022741"/>
    </source>
</evidence>
<keyword evidence="1" id="KW-0547">Nucleotide-binding</keyword>
<evidence type="ECO:0000256" key="4">
    <source>
        <dbReference type="ARBA" id="ARBA00022840"/>
    </source>
</evidence>
<gene>
    <name evidence="6" type="ORF">K6K41_02815</name>
</gene>
<dbReference type="Gene3D" id="3.40.50.300">
    <property type="entry name" value="P-loop containing nucleotide triphosphate hydrolases"/>
    <property type="match status" value="1"/>
</dbReference>
<evidence type="ECO:0000256" key="2">
    <source>
        <dbReference type="ARBA" id="ARBA00022801"/>
    </source>
</evidence>
<keyword evidence="7" id="KW-1185">Reference proteome</keyword>
<dbReference type="GO" id="GO:0004386">
    <property type="term" value="F:helicase activity"/>
    <property type="evidence" value="ECO:0007669"/>
    <property type="project" value="UniProtKB-KW"/>
</dbReference>
<evidence type="ECO:0000313" key="6">
    <source>
        <dbReference type="EMBL" id="QZO00663.1"/>
    </source>
</evidence>
<sequence length="50" mass="5639">MLANHEAIRLSLAERFKVILVDEFQDTDPIQCEIFQRIAGAPPAGVRTRT</sequence>
<protein>
    <submittedName>
        <fullName evidence="6">UvrD-helicase domain-containing protein</fullName>
    </submittedName>
</protein>
<feature type="domain" description="UvrD-like helicase ATP-binding" evidence="5">
    <location>
        <begin position="2"/>
        <end position="42"/>
    </location>
</feature>
<dbReference type="GO" id="GO:0005524">
    <property type="term" value="F:ATP binding"/>
    <property type="evidence" value="ECO:0007669"/>
    <property type="project" value="UniProtKB-KW"/>
</dbReference>
<dbReference type="AlphaFoldDB" id="A0A9E6UIB3"/>
<keyword evidence="4" id="KW-0067">ATP-binding</keyword>
<dbReference type="Proteomes" id="UP000825701">
    <property type="component" value="Chromosome"/>
</dbReference>
<evidence type="ECO:0000256" key="3">
    <source>
        <dbReference type="ARBA" id="ARBA00022806"/>
    </source>
</evidence>
<dbReference type="SUPFAM" id="SSF52540">
    <property type="entry name" value="P-loop containing nucleoside triphosphate hydrolases"/>
    <property type="match status" value="1"/>
</dbReference>
<evidence type="ECO:0000313" key="7">
    <source>
        <dbReference type="Proteomes" id="UP000825701"/>
    </source>
</evidence>
<keyword evidence="2" id="KW-0378">Hydrolase</keyword>
<reference evidence="6" key="1">
    <citation type="submission" date="2021-08" db="EMBL/GenBank/DDBJ databases">
        <authorList>
            <person name="Zhang H."/>
            <person name="Xu M."/>
            <person name="Yu Z."/>
            <person name="Yang L."/>
            <person name="Cai Y."/>
        </authorList>
    </citation>
    <scope>NUCLEOTIDE SEQUENCE</scope>
    <source>
        <strain evidence="6">CHL1</strain>
    </source>
</reference>
<dbReference type="Pfam" id="PF00580">
    <property type="entry name" value="UvrD-helicase"/>
    <property type="match status" value="1"/>
</dbReference>
<accession>A0A9E6UIB3</accession>
<proteinExistence type="predicted"/>
<keyword evidence="3" id="KW-0347">Helicase</keyword>
<dbReference type="EMBL" id="CP081869">
    <property type="protein sequence ID" value="QZO00663.1"/>
    <property type="molecule type" value="Genomic_DNA"/>
</dbReference>
<dbReference type="InterPro" id="IPR014016">
    <property type="entry name" value="UvrD-like_ATP-bd"/>
</dbReference>
<dbReference type="GO" id="GO:0016787">
    <property type="term" value="F:hydrolase activity"/>
    <property type="evidence" value="ECO:0007669"/>
    <property type="project" value="UniProtKB-KW"/>
</dbReference>